<gene>
    <name evidence="2" type="ORF">IE37_02730</name>
</gene>
<dbReference type="RefSeq" id="WP_109727447.1">
    <property type="nucleotide sequence ID" value="NZ_QGDI01000011.1"/>
</dbReference>
<proteinExistence type="predicted"/>
<dbReference type="EMBL" id="QGDI01000011">
    <property type="protein sequence ID" value="PWJ11081.1"/>
    <property type="molecule type" value="Genomic_DNA"/>
</dbReference>
<keyword evidence="1" id="KW-0472">Membrane</keyword>
<reference evidence="2 3" key="1">
    <citation type="submission" date="2018-05" db="EMBL/GenBank/DDBJ databases">
        <title>The Hungate 1000. A catalogue of reference genomes from the rumen microbiome.</title>
        <authorList>
            <person name="Kelly W."/>
        </authorList>
    </citation>
    <scope>NUCLEOTIDE SEQUENCE [LARGE SCALE GENOMIC DNA]</scope>
    <source>
        <strain evidence="2 3">SAb67</strain>
    </source>
</reference>
<accession>A0A315XXE9</accession>
<dbReference type="OrthoDB" id="1814856at2"/>
<comment type="caution">
    <text evidence="2">The sequence shown here is derived from an EMBL/GenBank/DDBJ whole genome shotgun (WGS) entry which is preliminary data.</text>
</comment>
<sequence length="628" mass="72182">MRPNEYDDLLKKIRCSDDFRSRMQEKLSAEPSVEPEFEEIISDRVEVITPKRRWGRIAAAAAAFVIIGGAAGGTAYHFSKVNSDNVITDKDGNKFVDDGSIYAALRKNKDSYFMKSLYVNGGEVVTMSLGDEFYDYMDNNESSEVSEDEFNDSKESVVFYFTPMAVDDGQNSFLLSDEDPESYDFRFEIYDNGCYKWNEKTEDSERVSYHRFENGEDAYNYFLSIQLSGAITYVLTKTENNSLIDDLMGSRDMYSAYLTAEDENNTLIFQSLELDTSSFFRYLDEYTENDEDRFKELMPGEYQPGGCSLTIEFYDEEKEKTNYSYTGANPTYNYKFKLYDNSCFILTSNIGGKERAAYYRFETPAFIDILSLYAEDDIVERLNKMGRDASKTEILSAFNEDYNGESAKFRKDSGQFTGDTNVTVSDFDGLKDELASLEWVTCDVSDENIYKDFYIAGAIIGRNGYIYSQSGGTHYFAYKLKNDSDIETFREILDSHFTENSEETSIYSKLIADKESYTVDLSDDIKKKDIDKDRLFEYLDNYDMSSEIGPGEFVPSDKIITVFFRKIGEADKKYSYVGANEKYAYKLVIYDSGAFTWTENDNGKYKLTMHSFADDGKVYQDILDMFAE</sequence>
<name>A0A315XXE9_RUMFL</name>
<dbReference type="AlphaFoldDB" id="A0A315XXE9"/>
<evidence type="ECO:0000313" key="2">
    <source>
        <dbReference type="EMBL" id="PWJ11081.1"/>
    </source>
</evidence>
<evidence type="ECO:0000256" key="1">
    <source>
        <dbReference type="SAM" id="Phobius"/>
    </source>
</evidence>
<evidence type="ECO:0000313" key="3">
    <source>
        <dbReference type="Proteomes" id="UP000245720"/>
    </source>
</evidence>
<keyword evidence="1" id="KW-0812">Transmembrane</keyword>
<keyword evidence="1" id="KW-1133">Transmembrane helix</keyword>
<feature type="transmembrane region" description="Helical" evidence="1">
    <location>
        <begin position="57"/>
        <end position="78"/>
    </location>
</feature>
<evidence type="ECO:0008006" key="4">
    <source>
        <dbReference type="Google" id="ProtNLM"/>
    </source>
</evidence>
<protein>
    <recommendedName>
        <fullName evidence="4">DUF4367 domain-containing protein</fullName>
    </recommendedName>
</protein>
<organism evidence="2 3">
    <name type="scientific">Ruminococcus flavefaciens</name>
    <dbReference type="NCBI Taxonomy" id="1265"/>
    <lineage>
        <taxon>Bacteria</taxon>
        <taxon>Bacillati</taxon>
        <taxon>Bacillota</taxon>
        <taxon>Clostridia</taxon>
        <taxon>Eubacteriales</taxon>
        <taxon>Oscillospiraceae</taxon>
        <taxon>Ruminococcus</taxon>
    </lineage>
</organism>
<dbReference type="Proteomes" id="UP000245720">
    <property type="component" value="Unassembled WGS sequence"/>
</dbReference>